<accession>B8JHK2</accession>
<keyword evidence="2" id="KW-0732">Signal</keyword>
<dbReference type="HOGENOM" id="CLU_1163980_0_0_7"/>
<evidence type="ECO:0000256" key="1">
    <source>
        <dbReference type="SAM" id="MobiDB-lite"/>
    </source>
</evidence>
<dbReference type="RefSeq" id="WP_015934523.1">
    <property type="nucleotide sequence ID" value="NC_011891.1"/>
</dbReference>
<feature type="region of interest" description="Disordered" evidence="1">
    <location>
        <begin position="21"/>
        <end position="123"/>
    </location>
</feature>
<dbReference type="Proteomes" id="UP000007089">
    <property type="component" value="Chromosome"/>
</dbReference>
<evidence type="ECO:0008006" key="5">
    <source>
        <dbReference type="Google" id="ProtNLM"/>
    </source>
</evidence>
<protein>
    <recommendedName>
        <fullName evidence="5">TolA protein</fullName>
    </recommendedName>
</protein>
<evidence type="ECO:0000313" key="3">
    <source>
        <dbReference type="EMBL" id="ACL66714.1"/>
    </source>
</evidence>
<feature type="chain" id="PRO_5002875493" description="TolA protein" evidence="2">
    <location>
        <begin position="24"/>
        <end position="245"/>
    </location>
</feature>
<sequence length="245" mass="25521">MRAVSYAVACTALLLGCASRQQASESPNPATREVASAQAQSQAALKRAQAAQDAAAEQAKRAAAAEAQVREDQAKLEQDQMKLRQEQLKAQQLQASAQQETARATQETQRHQRAAESGLVQQTERSVRGQQLAAGVVTQVRSDEIVLQPRAGDVMRFKLNDRTQVQIDGRVAAADQIREGAEARVVYEPSANGPTAVTVAVNPSGAASGSGMGSGDRTPPATGTGSSSEGASPPAPTSPPPGTTR</sequence>
<feature type="compositionally biased region" description="Pro residues" evidence="1">
    <location>
        <begin position="233"/>
        <end position="245"/>
    </location>
</feature>
<dbReference type="EMBL" id="CP001359">
    <property type="protein sequence ID" value="ACL66714.1"/>
    <property type="molecule type" value="Genomic_DNA"/>
</dbReference>
<feature type="compositionally biased region" description="Low complexity" evidence="1">
    <location>
        <begin position="88"/>
        <end position="107"/>
    </location>
</feature>
<feature type="signal peptide" evidence="2">
    <location>
        <begin position="1"/>
        <end position="23"/>
    </location>
</feature>
<feature type="compositionally biased region" description="Low complexity" evidence="1">
    <location>
        <begin position="32"/>
        <end position="67"/>
    </location>
</feature>
<feature type="region of interest" description="Disordered" evidence="1">
    <location>
        <begin position="198"/>
        <end position="245"/>
    </location>
</feature>
<gene>
    <name evidence="3" type="ordered locus">A2cp1_3381</name>
</gene>
<proteinExistence type="predicted"/>
<organism evidence="3 4">
    <name type="scientific">Anaeromyxobacter dehalogenans (strain ATCC BAA-258 / DSM 21875 / 2CP-1)</name>
    <dbReference type="NCBI Taxonomy" id="455488"/>
    <lineage>
        <taxon>Bacteria</taxon>
        <taxon>Pseudomonadati</taxon>
        <taxon>Myxococcota</taxon>
        <taxon>Myxococcia</taxon>
        <taxon>Myxococcales</taxon>
        <taxon>Cystobacterineae</taxon>
        <taxon>Anaeromyxobacteraceae</taxon>
        <taxon>Anaeromyxobacter</taxon>
    </lineage>
</organism>
<feature type="compositionally biased region" description="Low complexity" evidence="1">
    <location>
        <begin position="218"/>
        <end position="232"/>
    </location>
</feature>
<name>B8JHK2_ANAD2</name>
<feature type="compositionally biased region" description="Basic and acidic residues" evidence="1">
    <location>
        <begin position="68"/>
        <end position="87"/>
    </location>
</feature>
<dbReference type="PROSITE" id="PS51257">
    <property type="entry name" value="PROKAR_LIPOPROTEIN"/>
    <property type="match status" value="1"/>
</dbReference>
<reference evidence="3" key="1">
    <citation type="submission" date="2009-01" db="EMBL/GenBank/DDBJ databases">
        <title>Complete sequence of Anaeromyxobacter dehalogenans 2CP-1.</title>
        <authorList>
            <consortium name="US DOE Joint Genome Institute"/>
            <person name="Lucas S."/>
            <person name="Copeland A."/>
            <person name="Lapidus A."/>
            <person name="Glavina del Rio T."/>
            <person name="Dalin E."/>
            <person name="Tice H."/>
            <person name="Bruce D."/>
            <person name="Goodwin L."/>
            <person name="Pitluck S."/>
            <person name="Saunders E."/>
            <person name="Brettin T."/>
            <person name="Detter J.C."/>
            <person name="Han C."/>
            <person name="Larimer F."/>
            <person name="Land M."/>
            <person name="Hauser L."/>
            <person name="Kyrpides N."/>
            <person name="Ovchinnikova G."/>
            <person name="Beliaev A.S."/>
            <person name="Richardson P."/>
        </authorList>
    </citation>
    <scope>NUCLEOTIDE SEQUENCE</scope>
    <source>
        <strain evidence="3">2CP-1</strain>
    </source>
</reference>
<evidence type="ECO:0000256" key="2">
    <source>
        <dbReference type="SAM" id="SignalP"/>
    </source>
</evidence>
<dbReference type="AlphaFoldDB" id="B8JHK2"/>
<keyword evidence="4" id="KW-1185">Reference proteome</keyword>
<evidence type="ECO:0000313" key="4">
    <source>
        <dbReference type="Proteomes" id="UP000007089"/>
    </source>
</evidence>
<dbReference type="KEGG" id="acp:A2cp1_3381"/>